<dbReference type="AlphaFoldDB" id="A0A0F4LJT5"/>
<dbReference type="EMBL" id="JXLI01000004">
    <property type="protein sequence ID" value="KJY58504.1"/>
    <property type="molecule type" value="Genomic_DNA"/>
</dbReference>
<accession>A0A0F4LJT5</accession>
<dbReference type="HOGENOM" id="CLU_3184938_0_0_9"/>
<feature type="region of interest" description="Disordered" evidence="1">
    <location>
        <begin position="1"/>
        <end position="26"/>
    </location>
</feature>
<feature type="compositionally biased region" description="Polar residues" evidence="1">
    <location>
        <begin position="1"/>
        <end position="12"/>
    </location>
</feature>
<reference evidence="2 4" key="1">
    <citation type="submission" date="2015-01" db="EMBL/GenBank/DDBJ databases">
        <title>Comparative genomics of the lactic acid bacteria isolated from the honey bee gut.</title>
        <authorList>
            <person name="Ellegaard K.M."/>
            <person name="Tamarit D."/>
            <person name="Javelind E."/>
            <person name="Olofsson T."/>
            <person name="Andersson S.G."/>
            <person name="Vasquez A."/>
        </authorList>
    </citation>
    <scope>NUCLEOTIDE SEQUENCE [LARGE SCALE GENOMIC DNA]</scope>
    <source>
        <strain evidence="2 4">Hma8</strain>
    </source>
</reference>
<dbReference type="EMBL" id="QGLG01000001">
    <property type="protein sequence ID" value="PXY86122.1"/>
    <property type="molecule type" value="Genomic_DNA"/>
</dbReference>
<evidence type="ECO:0000313" key="3">
    <source>
        <dbReference type="EMBL" id="PXY86122.1"/>
    </source>
</evidence>
<dbReference type="PATRIC" id="fig|1218507.3.peg.336"/>
<protein>
    <submittedName>
        <fullName evidence="2">Uncharacterized protein</fullName>
    </submittedName>
</protein>
<evidence type="ECO:0000313" key="2">
    <source>
        <dbReference type="EMBL" id="KJY58504.1"/>
    </source>
</evidence>
<keyword evidence="5" id="KW-1185">Reference proteome</keyword>
<dbReference type="Proteomes" id="UP000247698">
    <property type="component" value="Unassembled WGS sequence"/>
</dbReference>
<evidence type="ECO:0000313" key="4">
    <source>
        <dbReference type="Proteomes" id="UP000033531"/>
    </source>
</evidence>
<evidence type="ECO:0000256" key="1">
    <source>
        <dbReference type="SAM" id="MobiDB-lite"/>
    </source>
</evidence>
<proteinExistence type="predicted"/>
<evidence type="ECO:0000313" key="5">
    <source>
        <dbReference type="Proteomes" id="UP000247698"/>
    </source>
</evidence>
<name>A0A0F4LJT5_9LACO</name>
<organism evidence="2 4">
    <name type="scientific">Lactobacillus melliventris</name>
    <dbReference type="NCBI Taxonomy" id="1218507"/>
    <lineage>
        <taxon>Bacteria</taxon>
        <taxon>Bacillati</taxon>
        <taxon>Bacillota</taxon>
        <taxon>Bacilli</taxon>
        <taxon>Lactobacillales</taxon>
        <taxon>Lactobacillaceae</taxon>
        <taxon>Lactobacillus</taxon>
    </lineage>
</organism>
<comment type="caution">
    <text evidence="2">The sequence shown here is derived from an EMBL/GenBank/DDBJ whole genome shotgun (WGS) entry which is preliminary data.</text>
</comment>
<dbReference type="STRING" id="1218507.JF74_01760"/>
<dbReference type="RefSeq" id="WP_109917899.1">
    <property type="nucleotide sequence ID" value="NZ_JAAEEB010000003.1"/>
</dbReference>
<sequence length="46" mass="5182">MRKGENYNTGCEPNQRPKNKRNGKKRVAHVAAVVAFLNKAKADENK</sequence>
<feature type="compositionally biased region" description="Basic residues" evidence="1">
    <location>
        <begin position="17"/>
        <end position="26"/>
    </location>
</feature>
<dbReference type="Proteomes" id="UP000033531">
    <property type="component" value="Unassembled WGS sequence"/>
</dbReference>
<gene>
    <name evidence="3" type="ORF">DK873_00815</name>
    <name evidence="2" type="ORF">JF74_01760</name>
</gene>
<reference evidence="3 5" key="2">
    <citation type="submission" date="2018-05" db="EMBL/GenBank/DDBJ databases">
        <title>Reference genomes for bee gut microbiota database.</title>
        <authorList>
            <person name="Ellegaard K.M."/>
        </authorList>
    </citation>
    <scope>NUCLEOTIDE SEQUENCE [LARGE SCALE GENOMIC DNA]</scope>
    <source>
        <strain evidence="3 5">ESL0184</strain>
    </source>
</reference>